<protein>
    <recommendedName>
        <fullName evidence="1">Aminoglycoside phosphotransferase domain-containing protein</fullName>
    </recommendedName>
</protein>
<dbReference type="EMBL" id="BOOZ01000026">
    <property type="protein sequence ID" value="GIJ11029.1"/>
    <property type="molecule type" value="Genomic_DNA"/>
</dbReference>
<reference evidence="2 3" key="1">
    <citation type="submission" date="2021-01" db="EMBL/GenBank/DDBJ databases">
        <title>Whole genome shotgun sequence of Verrucosispora andamanensis NBRC 109075.</title>
        <authorList>
            <person name="Komaki H."/>
            <person name="Tamura T."/>
        </authorList>
    </citation>
    <scope>NUCLEOTIDE SEQUENCE [LARGE SCALE GENOMIC DNA]</scope>
    <source>
        <strain evidence="2 3">NBRC 109075</strain>
    </source>
</reference>
<organism evidence="2 3">
    <name type="scientific">Micromonospora andamanensis</name>
    <dbReference type="NCBI Taxonomy" id="1287068"/>
    <lineage>
        <taxon>Bacteria</taxon>
        <taxon>Bacillati</taxon>
        <taxon>Actinomycetota</taxon>
        <taxon>Actinomycetes</taxon>
        <taxon>Micromonosporales</taxon>
        <taxon>Micromonosporaceae</taxon>
        <taxon>Micromonospora</taxon>
    </lineage>
</organism>
<dbReference type="InterPro" id="IPR011009">
    <property type="entry name" value="Kinase-like_dom_sf"/>
</dbReference>
<name>A0ABQ4HZE3_9ACTN</name>
<accession>A0ABQ4HZE3</accession>
<keyword evidence="3" id="KW-1185">Reference proteome</keyword>
<evidence type="ECO:0000259" key="1">
    <source>
        <dbReference type="Pfam" id="PF01636"/>
    </source>
</evidence>
<comment type="caution">
    <text evidence="2">The sequence shown here is derived from an EMBL/GenBank/DDBJ whole genome shotgun (WGS) entry which is preliminary data.</text>
</comment>
<evidence type="ECO:0000313" key="3">
    <source>
        <dbReference type="Proteomes" id="UP000647017"/>
    </source>
</evidence>
<feature type="domain" description="Aminoglycoside phosphotransferase" evidence="1">
    <location>
        <begin position="16"/>
        <end position="199"/>
    </location>
</feature>
<dbReference type="Pfam" id="PF01636">
    <property type="entry name" value="APH"/>
    <property type="match status" value="1"/>
</dbReference>
<sequence length="243" mass="26335">MGWEALGQWGADAARVERLTGGVANDVWSVRVDGRRAVGRLGTRSDADLAWETELLRHLDSAGLTVPVPIPTSDGRLFADGLVVMTYLEGGPPETPADWSRVADTLRELHRLTRGWPQRPGWRSSTDLLHAETGTKIDLGAMPAEGVARCRAAWARLVGRRTCVVHGDTNPGNIRMTASRVALIDWDEAHVDVPDLDLVLPDNAAGLDDGAYDIAAQASAAWEAAVCWDDDYAVKRLGEVRPV</sequence>
<dbReference type="Gene3D" id="3.30.200.20">
    <property type="entry name" value="Phosphorylase Kinase, domain 1"/>
    <property type="match status" value="1"/>
</dbReference>
<gene>
    <name evidence="2" type="ORF">Van01_42430</name>
</gene>
<dbReference type="Gene3D" id="3.90.1200.10">
    <property type="match status" value="1"/>
</dbReference>
<dbReference type="Proteomes" id="UP000647017">
    <property type="component" value="Unassembled WGS sequence"/>
</dbReference>
<dbReference type="RefSeq" id="WP_204010376.1">
    <property type="nucleotide sequence ID" value="NZ_BOOZ01000026.1"/>
</dbReference>
<proteinExistence type="predicted"/>
<dbReference type="SUPFAM" id="SSF56112">
    <property type="entry name" value="Protein kinase-like (PK-like)"/>
    <property type="match status" value="1"/>
</dbReference>
<dbReference type="InterPro" id="IPR002575">
    <property type="entry name" value="Aminoglycoside_PTrfase"/>
</dbReference>
<evidence type="ECO:0000313" key="2">
    <source>
        <dbReference type="EMBL" id="GIJ11029.1"/>
    </source>
</evidence>